<dbReference type="InterPro" id="IPR036259">
    <property type="entry name" value="MFS_trans_sf"/>
</dbReference>
<feature type="transmembrane region" description="Helical" evidence="7">
    <location>
        <begin position="21"/>
        <end position="42"/>
    </location>
</feature>
<dbReference type="AlphaFoldDB" id="A0A1H3D7V1"/>
<dbReference type="EMBL" id="FNNJ01000007">
    <property type="protein sequence ID" value="SDX62406.1"/>
    <property type="molecule type" value="Genomic_DNA"/>
</dbReference>
<dbReference type="InterPro" id="IPR020846">
    <property type="entry name" value="MFS_dom"/>
</dbReference>
<dbReference type="PROSITE" id="PS00216">
    <property type="entry name" value="SUGAR_TRANSPORT_1"/>
    <property type="match status" value="1"/>
</dbReference>
<evidence type="ECO:0000256" key="2">
    <source>
        <dbReference type="ARBA" id="ARBA00008335"/>
    </source>
</evidence>
<feature type="transmembrane region" description="Helical" evidence="7">
    <location>
        <begin position="105"/>
        <end position="128"/>
    </location>
</feature>
<keyword evidence="4 7" id="KW-0812">Transmembrane</keyword>
<gene>
    <name evidence="9" type="ORF">SAMN05444411_10775</name>
</gene>
<evidence type="ECO:0000256" key="7">
    <source>
        <dbReference type="SAM" id="Phobius"/>
    </source>
</evidence>
<evidence type="ECO:0000256" key="6">
    <source>
        <dbReference type="ARBA" id="ARBA00023136"/>
    </source>
</evidence>
<dbReference type="Proteomes" id="UP000199595">
    <property type="component" value="Unassembled WGS sequence"/>
</dbReference>
<feature type="transmembrane region" description="Helical" evidence="7">
    <location>
        <begin position="250"/>
        <end position="267"/>
    </location>
</feature>
<evidence type="ECO:0000313" key="10">
    <source>
        <dbReference type="Proteomes" id="UP000199595"/>
    </source>
</evidence>
<keyword evidence="5 7" id="KW-1133">Transmembrane helix</keyword>
<keyword evidence="10" id="KW-1185">Reference proteome</keyword>
<dbReference type="PANTHER" id="PTHR23514">
    <property type="entry name" value="BYPASS OF STOP CODON PROTEIN 6"/>
    <property type="match status" value="1"/>
</dbReference>
<feature type="transmembrane region" description="Helical" evidence="7">
    <location>
        <begin position="81"/>
        <end position="99"/>
    </location>
</feature>
<feature type="transmembrane region" description="Helical" evidence="7">
    <location>
        <begin position="140"/>
        <end position="160"/>
    </location>
</feature>
<sequence length="415" mass="45628">MKDTQVQSAEYNQKNIKWLTYLMFMMFAMTTDAVGVIIPEVMKEFNLSMTAAGLLHYGPMTAIALAGIFLGFIADKIGRKKTIIIGLALFAINSYLFLLGNTFGFFLVLLIISGVAIGIFKTGALALIGDMSKSTNDHTSTMNIVEGFFGVGAIIGPFLVSYFLTRNVDWKWLYVVAATLCVVLIIIAFFAKYPNTKKSTEEPINIERTLLMVKDKYALGFSLAAFLYVAVEAAIYVWMPTLISGYDGSFTFIALYALPIFFILRAGGRFLGAWMLERFDWTVVMSVSSFIILLCYGLSFVSETATVILLPLSGLFMSVIYPTINSKGISCFPKSSHGSVAGIILFFTAAGAAIGPLLMGVVSDFFGSNATYGFMLATLFAAILFIGFLLNMIFKPTHIRISKLNESEYTNLREL</sequence>
<dbReference type="Pfam" id="PF07690">
    <property type="entry name" value="MFS_1"/>
    <property type="match status" value="1"/>
</dbReference>
<proteinExistence type="inferred from homology"/>
<feature type="transmembrane region" description="Helical" evidence="7">
    <location>
        <begin position="279"/>
        <end position="299"/>
    </location>
</feature>
<keyword evidence="3" id="KW-0813">Transport</keyword>
<name>A0A1H3D7V1_9FLAO</name>
<reference evidence="9 10" key="1">
    <citation type="submission" date="2016-10" db="EMBL/GenBank/DDBJ databases">
        <authorList>
            <person name="de Groot N.N."/>
        </authorList>
    </citation>
    <scope>NUCLEOTIDE SEQUENCE [LARGE SCALE GENOMIC DNA]</scope>
    <source>
        <strain evidence="9 10">DSM 24956</strain>
    </source>
</reference>
<feature type="transmembrane region" description="Helical" evidence="7">
    <location>
        <begin position="54"/>
        <end position="74"/>
    </location>
</feature>
<dbReference type="PROSITE" id="PS50850">
    <property type="entry name" value="MFS"/>
    <property type="match status" value="1"/>
</dbReference>
<dbReference type="InterPro" id="IPR011701">
    <property type="entry name" value="MFS"/>
</dbReference>
<protein>
    <submittedName>
        <fullName evidence="9">Fucose permease</fullName>
    </submittedName>
</protein>
<dbReference type="PANTHER" id="PTHR23514:SF3">
    <property type="entry name" value="BYPASS OF STOP CODON PROTEIN 6"/>
    <property type="match status" value="1"/>
</dbReference>
<evidence type="ECO:0000256" key="4">
    <source>
        <dbReference type="ARBA" id="ARBA00022692"/>
    </source>
</evidence>
<accession>A0A1H3D7V1</accession>
<dbReference type="GO" id="GO:0016020">
    <property type="term" value="C:membrane"/>
    <property type="evidence" value="ECO:0007669"/>
    <property type="project" value="InterPro"/>
</dbReference>
<dbReference type="RefSeq" id="WP_090124123.1">
    <property type="nucleotide sequence ID" value="NZ_FNNJ01000007.1"/>
</dbReference>
<evidence type="ECO:0000313" key="9">
    <source>
        <dbReference type="EMBL" id="SDX62406.1"/>
    </source>
</evidence>
<comment type="subcellular location">
    <subcellularLocation>
        <location evidence="1">Endomembrane system</location>
        <topology evidence="1">Multi-pass membrane protein</topology>
    </subcellularLocation>
</comment>
<organism evidence="9 10">
    <name type="scientific">Lutibacter oricola</name>
    <dbReference type="NCBI Taxonomy" id="762486"/>
    <lineage>
        <taxon>Bacteria</taxon>
        <taxon>Pseudomonadati</taxon>
        <taxon>Bacteroidota</taxon>
        <taxon>Flavobacteriia</taxon>
        <taxon>Flavobacteriales</taxon>
        <taxon>Flavobacteriaceae</taxon>
        <taxon>Lutibacter</taxon>
    </lineage>
</organism>
<feature type="transmembrane region" description="Helical" evidence="7">
    <location>
        <begin position="371"/>
        <end position="394"/>
    </location>
</feature>
<keyword evidence="6 7" id="KW-0472">Membrane</keyword>
<dbReference type="InterPro" id="IPR005829">
    <property type="entry name" value="Sugar_transporter_CS"/>
</dbReference>
<feature type="transmembrane region" description="Helical" evidence="7">
    <location>
        <begin position="217"/>
        <end position="238"/>
    </location>
</feature>
<feature type="transmembrane region" description="Helical" evidence="7">
    <location>
        <begin position="305"/>
        <end position="324"/>
    </location>
</feature>
<dbReference type="OrthoDB" id="6395826at2"/>
<evidence type="ECO:0000256" key="3">
    <source>
        <dbReference type="ARBA" id="ARBA00022448"/>
    </source>
</evidence>
<evidence type="ECO:0000256" key="1">
    <source>
        <dbReference type="ARBA" id="ARBA00004127"/>
    </source>
</evidence>
<comment type="similarity">
    <text evidence="2">Belongs to the major facilitator superfamily.</text>
</comment>
<dbReference type="InterPro" id="IPR051788">
    <property type="entry name" value="MFS_Transporter"/>
</dbReference>
<evidence type="ECO:0000259" key="8">
    <source>
        <dbReference type="PROSITE" id="PS50850"/>
    </source>
</evidence>
<feature type="domain" description="Major facilitator superfamily (MFS) profile" evidence="8">
    <location>
        <begin position="16"/>
        <end position="399"/>
    </location>
</feature>
<dbReference type="Gene3D" id="1.20.1250.20">
    <property type="entry name" value="MFS general substrate transporter like domains"/>
    <property type="match status" value="2"/>
</dbReference>
<dbReference type="STRING" id="762486.SAMN05444411_10775"/>
<evidence type="ECO:0000256" key="5">
    <source>
        <dbReference type="ARBA" id="ARBA00022989"/>
    </source>
</evidence>
<feature type="transmembrane region" description="Helical" evidence="7">
    <location>
        <begin position="336"/>
        <end position="359"/>
    </location>
</feature>
<dbReference type="GO" id="GO:0022857">
    <property type="term" value="F:transmembrane transporter activity"/>
    <property type="evidence" value="ECO:0007669"/>
    <property type="project" value="InterPro"/>
</dbReference>
<feature type="transmembrane region" description="Helical" evidence="7">
    <location>
        <begin position="172"/>
        <end position="191"/>
    </location>
</feature>
<dbReference type="GO" id="GO:0012505">
    <property type="term" value="C:endomembrane system"/>
    <property type="evidence" value="ECO:0007669"/>
    <property type="project" value="UniProtKB-SubCell"/>
</dbReference>
<dbReference type="SUPFAM" id="SSF103473">
    <property type="entry name" value="MFS general substrate transporter"/>
    <property type="match status" value="1"/>
</dbReference>